<sequence>MTARRLLAALLAAATATIGLAAQPAAAATSTSTTSVVVAPDRAGVVDPDRGLGVSVTVTNSGSTRLAAGSLAFSLDYAPVASTATLLGSIAKPPEALQGQLAAANVDVPALDPDSSRTLRATLSKKDLSTLLSSRSGARRLYVQYLTGQDRTIAVSSITKMTKGDGATVGFGTVIPVVAPRTTTGVVEVTTQQQLVADDGAWSRALLAAQAAPAATVALDPAVLASIRLAGSSAPSDVTAFLERLGQLPNQFVRLPYADVDETLARAAGVDPRADVSFTGATLQTAAGDDAAPAPAPTQGTSDAVPTELTAWNWSDQAVSWPVPHTAGPGDVSTLARGGSTLLLPSDDVTDSPARRTAGPLADVPGGRVLVSDTTASSLLAAASGEGQSAASALATLTGVLATAAATRETSALLATTGRSSDGPDLDRALALLGRQPWIRMRSLAQLGGQTTRVRVGLKDATTRASVVATARSLTERERPVQELRKAITANAGTVIAPQRLALLGMLSAAWRGDDSAWRAGAAVAEKAFTDVAKRVHVLKGSDSNAIGTDGILQVTVSNELPVPVRVRIDPRVSNGRLQFQSTSDTTVDIPARSNKLSKLAFKSITNGSTDVTLSLEAPDGTTIGDSVTRRVSVTAGFDTVVAVALISALGLLLALGIYRNIQRRRHPKAAEA</sequence>
<keyword evidence="5" id="KW-1185">Reference proteome</keyword>
<dbReference type="RefSeq" id="WP_345481018.1">
    <property type="nucleotide sequence ID" value="NZ_BAABLP010000004.1"/>
</dbReference>
<feature type="chain" id="PRO_5045432382" description="2-oxoglutarate dehydrogenase" evidence="3">
    <location>
        <begin position="22"/>
        <end position="673"/>
    </location>
</feature>
<gene>
    <name evidence="4" type="ORF">GCM10025783_20070</name>
</gene>
<dbReference type="InterPro" id="IPR006311">
    <property type="entry name" value="TAT_signal"/>
</dbReference>
<dbReference type="InterPro" id="IPR046112">
    <property type="entry name" value="DUF6049"/>
</dbReference>
<evidence type="ECO:0000256" key="3">
    <source>
        <dbReference type="SAM" id="SignalP"/>
    </source>
</evidence>
<evidence type="ECO:0000313" key="5">
    <source>
        <dbReference type="Proteomes" id="UP001500121"/>
    </source>
</evidence>
<dbReference type="Proteomes" id="UP001500121">
    <property type="component" value="Unassembled WGS sequence"/>
</dbReference>
<name>A0ABP8Z6M3_9MICO</name>
<keyword evidence="2" id="KW-0812">Transmembrane</keyword>
<dbReference type="PROSITE" id="PS51318">
    <property type="entry name" value="TAT"/>
    <property type="match status" value="1"/>
</dbReference>
<protein>
    <recommendedName>
        <fullName evidence="6">2-oxoglutarate dehydrogenase</fullName>
    </recommendedName>
</protein>
<feature type="transmembrane region" description="Helical" evidence="2">
    <location>
        <begin position="640"/>
        <end position="659"/>
    </location>
</feature>
<dbReference type="EMBL" id="BAABLP010000004">
    <property type="protein sequence ID" value="GAA4747911.1"/>
    <property type="molecule type" value="Genomic_DNA"/>
</dbReference>
<keyword evidence="3" id="KW-0732">Signal</keyword>
<evidence type="ECO:0000256" key="2">
    <source>
        <dbReference type="SAM" id="Phobius"/>
    </source>
</evidence>
<evidence type="ECO:0008006" key="6">
    <source>
        <dbReference type="Google" id="ProtNLM"/>
    </source>
</evidence>
<dbReference type="Pfam" id="PF19516">
    <property type="entry name" value="DUF6049"/>
    <property type="match status" value="1"/>
</dbReference>
<comment type="caution">
    <text evidence="4">The sequence shown here is derived from an EMBL/GenBank/DDBJ whole genome shotgun (WGS) entry which is preliminary data.</text>
</comment>
<reference evidence="5" key="1">
    <citation type="journal article" date="2019" name="Int. J. Syst. Evol. Microbiol.">
        <title>The Global Catalogue of Microorganisms (GCM) 10K type strain sequencing project: providing services to taxonomists for standard genome sequencing and annotation.</title>
        <authorList>
            <consortium name="The Broad Institute Genomics Platform"/>
            <consortium name="The Broad Institute Genome Sequencing Center for Infectious Disease"/>
            <person name="Wu L."/>
            <person name="Ma J."/>
        </authorList>
    </citation>
    <scope>NUCLEOTIDE SEQUENCE [LARGE SCALE GENOMIC DNA]</scope>
    <source>
        <strain evidence="5">JCM 19015</strain>
    </source>
</reference>
<keyword evidence="2" id="KW-0472">Membrane</keyword>
<evidence type="ECO:0000256" key="1">
    <source>
        <dbReference type="SAM" id="MobiDB-lite"/>
    </source>
</evidence>
<keyword evidence="2" id="KW-1133">Transmembrane helix</keyword>
<feature type="signal peptide" evidence="3">
    <location>
        <begin position="1"/>
        <end position="21"/>
    </location>
</feature>
<feature type="region of interest" description="Disordered" evidence="1">
    <location>
        <begin position="320"/>
        <end position="362"/>
    </location>
</feature>
<accession>A0ABP8Z6M3</accession>
<evidence type="ECO:0000313" key="4">
    <source>
        <dbReference type="EMBL" id="GAA4747911.1"/>
    </source>
</evidence>
<proteinExistence type="predicted"/>
<organism evidence="4 5">
    <name type="scientific">Amnibacterium soli</name>
    <dbReference type="NCBI Taxonomy" id="1282736"/>
    <lineage>
        <taxon>Bacteria</taxon>
        <taxon>Bacillati</taxon>
        <taxon>Actinomycetota</taxon>
        <taxon>Actinomycetes</taxon>
        <taxon>Micrococcales</taxon>
        <taxon>Microbacteriaceae</taxon>
        <taxon>Amnibacterium</taxon>
    </lineage>
</organism>